<dbReference type="PANTHER" id="PTHR32089">
    <property type="entry name" value="METHYL-ACCEPTING CHEMOTAXIS PROTEIN MCPB"/>
    <property type="match status" value="1"/>
</dbReference>
<feature type="transmembrane region" description="Helical" evidence="5">
    <location>
        <begin position="61"/>
        <end position="86"/>
    </location>
</feature>
<dbReference type="InterPro" id="IPR003018">
    <property type="entry name" value="GAF"/>
</dbReference>
<name>A0A2K2H656_9BACT</name>
<reference evidence="8 9" key="1">
    <citation type="journal article" date="2018" name="Genome Announc.">
        <title>Genome Sequence of Geothermobacter sp. HR-1 Iron Reducer from the Loihi Seamount.</title>
        <authorList>
            <person name="Smith H."/>
            <person name="Abuyen K."/>
            <person name="Tremblay J."/>
            <person name="Savalia P."/>
            <person name="Perez-Rodriguez I."/>
            <person name="Emerson D."/>
            <person name="Tully B."/>
            <person name="Amend J."/>
        </authorList>
    </citation>
    <scope>NUCLEOTIDE SEQUENCE [LARGE SCALE GENOMIC DNA]</scope>
    <source>
        <strain evidence="8 9">HR-1</strain>
    </source>
</reference>
<sequence>MAQTKGPGSLDRAGMYALLGFCLGVSAPVGWLLLRLVFFWQPGVGVVAQLEQEVFRSGQQLALYLYMGLGTALVLASFGFLIGRAWQQLHDRAERLDRLHHAVDEQRQDFERRFRNLNNGIKNFHAINTYIQKTDDPGEVLKLAADGLHNILGYDRVNILMVDDDRKRLRLVASHGTEGDFRDAEFPLDERLGVIYKAVAEQRLFLIDDMRRMPDDFHIAVDFSSHPILRSRAFIICPIIVHEEVVGLFGVDNKHSRGQLDETDVDTVKLFADQVAMTLTKLNLLDAVDSLTRELEHTFSEMLQYRSEHERLDGALKDASRSTGEAIRDISGAAGVVQEAVDETRSAAGEISVSIQQVSENIGTLQEFMDNAVASITEIAATIKEVEASAVKSQAMTEGVQEKAAGGVDRVDRAICSLQGIAEAVETAYAGIERLSDIGEEVGGITTVINEITQKTNLLALNAAIIAAQAGEHGRSFAVVADEVGSLARETAQSTEAISALIGDIQQATREAVGHIAKTRNLVREGLDHGEELETALQQMLQGTEQAMTMSRDIRRATYEVARSAESINKAVVHLGEMAAQISHASKEQANGTRSIVHAIEEVKQMSDDMVDATERQRRNMDDIDRSVDLVSGMAKRIFAELEKRQQGSRDVLEKLEVLKMQGQRIE</sequence>
<keyword evidence="5" id="KW-1133">Transmembrane helix</keyword>
<accession>A0A2K2H656</accession>
<evidence type="ECO:0000313" key="8">
    <source>
        <dbReference type="EMBL" id="PNU18806.1"/>
    </source>
</evidence>
<dbReference type="GO" id="GO:0007165">
    <property type="term" value="P:signal transduction"/>
    <property type="evidence" value="ECO:0007669"/>
    <property type="project" value="UniProtKB-KW"/>
</dbReference>
<keyword evidence="2" id="KW-1003">Cell membrane</keyword>
<evidence type="ECO:0000259" key="6">
    <source>
        <dbReference type="PROSITE" id="PS50111"/>
    </source>
</evidence>
<feature type="domain" description="T-SNARE coiled-coil homology" evidence="7">
    <location>
        <begin position="583"/>
        <end position="645"/>
    </location>
</feature>
<dbReference type="PROSITE" id="PS50192">
    <property type="entry name" value="T_SNARE"/>
    <property type="match status" value="1"/>
</dbReference>
<dbReference type="SUPFAM" id="SSF55781">
    <property type="entry name" value="GAF domain-like"/>
    <property type="match status" value="1"/>
</dbReference>
<dbReference type="AlphaFoldDB" id="A0A2K2H656"/>
<dbReference type="InterPro" id="IPR004089">
    <property type="entry name" value="MCPsignal_dom"/>
</dbReference>
<dbReference type="RefSeq" id="WP_103116657.1">
    <property type="nucleotide sequence ID" value="NZ_PPFX01000049.1"/>
</dbReference>
<dbReference type="PROSITE" id="PS50111">
    <property type="entry name" value="CHEMOTAXIS_TRANSDUC_2"/>
    <property type="match status" value="1"/>
</dbReference>
<feature type="transmembrane region" description="Helical" evidence="5">
    <location>
        <begin position="15"/>
        <end position="40"/>
    </location>
</feature>
<dbReference type="SUPFAM" id="SSF58104">
    <property type="entry name" value="Methyl-accepting chemotaxis protein (MCP) signaling domain"/>
    <property type="match status" value="1"/>
</dbReference>
<keyword evidence="3 4" id="KW-0807">Transducer</keyword>
<evidence type="ECO:0000256" key="3">
    <source>
        <dbReference type="ARBA" id="ARBA00023224"/>
    </source>
</evidence>
<dbReference type="Pfam" id="PF00015">
    <property type="entry name" value="MCPsignal"/>
    <property type="match status" value="1"/>
</dbReference>
<dbReference type="InterPro" id="IPR000727">
    <property type="entry name" value="T_SNARE_dom"/>
</dbReference>
<dbReference type="OrthoDB" id="5389622at2"/>
<evidence type="ECO:0000259" key="7">
    <source>
        <dbReference type="PROSITE" id="PS50192"/>
    </source>
</evidence>
<keyword evidence="2" id="KW-0997">Cell inner membrane</keyword>
<comment type="caution">
    <text evidence="8">The sequence shown here is derived from an EMBL/GenBank/DDBJ whole genome shotgun (WGS) entry which is preliminary data.</text>
</comment>
<proteinExistence type="predicted"/>
<organism evidence="8 9">
    <name type="scientific">Geothermobacter hydrogeniphilus</name>
    <dbReference type="NCBI Taxonomy" id="1969733"/>
    <lineage>
        <taxon>Bacteria</taxon>
        <taxon>Pseudomonadati</taxon>
        <taxon>Thermodesulfobacteriota</taxon>
        <taxon>Desulfuromonadia</taxon>
        <taxon>Desulfuromonadales</taxon>
        <taxon>Geothermobacteraceae</taxon>
        <taxon>Geothermobacter</taxon>
    </lineage>
</organism>
<dbReference type="Proteomes" id="UP000236340">
    <property type="component" value="Unassembled WGS sequence"/>
</dbReference>
<keyword evidence="5" id="KW-0812">Transmembrane</keyword>
<dbReference type="Pfam" id="PF13185">
    <property type="entry name" value="GAF_2"/>
    <property type="match status" value="1"/>
</dbReference>
<evidence type="ECO:0000313" key="9">
    <source>
        <dbReference type="Proteomes" id="UP000236340"/>
    </source>
</evidence>
<comment type="subcellular location">
    <subcellularLocation>
        <location evidence="1">Cell inner membrane</location>
        <topology evidence="1">Multi-pass membrane protein</topology>
    </subcellularLocation>
</comment>
<gene>
    <name evidence="8" type="ORF">C2E25_15630</name>
</gene>
<evidence type="ECO:0000256" key="2">
    <source>
        <dbReference type="ARBA" id="ARBA00022519"/>
    </source>
</evidence>
<protein>
    <submittedName>
        <fullName evidence="8">Chemotaxis protein</fullName>
    </submittedName>
</protein>
<dbReference type="EMBL" id="PPFX01000049">
    <property type="protein sequence ID" value="PNU18806.1"/>
    <property type="molecule type" value="Genomic_DNA"/>
</dbReference>
<evidence type="ECO:0000256" key="1">
    <source>
        <dbReference type="ARBA" id="ARBA00004429"/>
    </source>
</evidence>
<evidence type="ECO:0000256" key="5">
    <source>
        <dbReference type="SAM" id="Phobius"/>
    </source>
</evidence>
<dbReference type="PANTHER" id="PTHR32089:SF112">
    <property type="entry name" value="LYSOZYME-LIKE PROTEIN-RELATED"/>
    <property type="match status" value="1"/>
</dbReference>
<dbReference type="InterPro" id="IPR029016">
    <property type="entry name" value="GAF-like_dom_sf"/>
</dbReference>
<dbReference type="GO" id="GO:0005886">
    <property type="term" value="C:plasma membrane"/>
    <property type="evidence" value="ECO:0007669"/>
    <property type="project" value="UniProtKB-SubCell"/>
</dbReference>
<keyword evidence="5" id="KW-0472">Membrane</keyword>
<dbReference type="SMART" id="SM00065">
    <property type="entry name" value="GAF"/>
    <property type="match status" value="1"/>
</dbReference>
<dbReference type="Gene3D" id="1.10.287.950">
    <property type="entry name" value="Methyl-accepting chemotaxis protein"/>
    <property type="match status" value="1"/>
</dbReference>
<feature type="domain" description="Methyl-accepting transducer" evidence="6">
    <location>
        <begin position="340"/>
        <end position="576"/>
    </location>
</feature>
<dbReference type="SMART" id="SM00283">
    <property type="entry name" value="MA"/>
    <property type="match status" value="1"/>
</dbReference>
<evidence type="ECO:0000256" key="4">
    <source>
        <dbReference type="PROSITE-ProRule" id="PRU00284"/>
    </source>
</evidence>
<dbReference type="Gene3D" id="3.30.450.40">
    <property type="match status" value="1"/>
</dbReference>